<evidence type="ECO:0000313" key="1">
    <source>
        <dbReference type="EMBL" id="CAB5222508.1"/>
    </source>
</evidence>
<protein>
    <submittedName>
        <fullName evidence="1">Uncharacterized protein</fullName>
    </submittedName>
</protein>
<accession>A0A6J7X050</accession>
<sequence length="94" mass="10048">MPTVDDVMRTVTRLGNDALVAQARFALESSGIFLTPDMCKAAFCAAAHIVELAERSYDVGSLTANEMVATQSVGSLSMQIWATLHDLTSGKDLI</sequence>
<proteinExistence type="predicted"/>
<name>A0A6J7X050_9CAUD</name>
<organism evidence="1">
    <name type="scientific">uncultured Caudovirales phage</name>
    <dbReference type="NCBI Taxonomy" id="2100421"/>
    <lineage>
        <taxon>Viruses</taxon>
        <taxon>Duplodnaviria</taxon>
        <taxon>Heunggongvirae</taxon>
        <taxon>Uroviricota</taxon>
        <taxon>Caudoviricetes</taxon>
        <taxon>Peduoviridae</taxon>
        <taxon>Maltschvirus</taxon>
        <taxon>Maltschvirus maltsch</taxon>
    </lineage>
</organism>
<dbReference type="EMBL" id="LR798308">
    <property type="protein sequence ID" value="CAB5222508.1"/>
    <property type="molecule type" value="Genomic_DNA"/>
</dbReference>
<reference evidence="1" key="1">
    <citation type="submission" date="2020-05" db="EMBL/GenBank/DDBJ databases">
        <authorList>
            <person name="Chiriac C."/>
            <person name="Salcher M."/>
            <person name="Ghai R."/>
            <person name="Kavagutti S V."/>
        </authorList>
    </citation>
    <scope>NUCLEOTIDE SEQUENCE</scope>
</reference>
<gene>
    <name evidence="1" type="ORF">UFOVP366_6</name>
</gene>